<dbReference type="AlphaFoldDB" id="A0A9P0A9G3"/>
<keyword evidence="2" id="KW-1185">Reference proteome</keyword>
<evidence type="ECO:0000313" key="2">
    <source>
        <dbReference type="Proteomes" id="UP001152759"/>
    </source>
</evidence>
<sequence>MNSGYPADTMTESCFIIFLVMFKKSFFQFMELYKNKEVMHASLCVVWESDFQKTICSSPVGGRKWHHLLLQATILVTNVKKAATMSSTARSFLSQMMSKNVVSKFTWMGVADDKLSFIKHGLKLVLIECLVLLYPAETGHQGQISKSIGQWFTQFSAEEQGNKAVKACPFTSASAMYYKTKLLNHNYTVYDLSSHECICYWFNETAADLSAPCI</sequence>
<gene>
    <name evidence="1" type="ORF">BEMITA_LOCUS7351</name>
</gene>
<name>A0A9P0A9G3_BEMTA</name>
<proteinExistence type="predicted"/>
<evidence type="ECO:0000313" key="1">
    <source>
        <dbReference type="EMBL" id="CAH0388438.1"/>
    </source>
</evidence>
<protein>
    <submittedName>
        <fullName evidence="1">Uncharacterized protein</fullName>
    </submittedName>
</protein>
<reference evidence="1" key="1">
    <citation type="submission" date="2021-12" db="EMBL/GenBank/DDBJ databases">
        <authorList>
            <person name="King R."/>
        </authorList>
    </citation>
    <scope>NUCLEOTIDE SEQUENCE</scope>
</reference>
<dbReference type="EMBL" id="OU963865">
    <property type="protein sequence ID" value="CAH0388438.1"/>
    <property type="molecule type" value="Genomic_DNA"/>
</dbReference>
<organism evidence="1 2">
    <name type="scientific">Bemisia tabaci</name>
    <name type="common">Sweetpotato whitefly</name>
    <name type="synonym">Aleurodes tabaci</name>
    <dbReference type="NCBI Taxonomy" id="7038"/>
    <lineage>
        <taxon>Eukaryota</taxon>
        <taxon>Metazoa</taxon>
        <taxon>Ecdysozoa</taxon>
        <taxon>Arthropoda</taxon>
        <taxon>Hexapoda</taxon>
        <taxon>Insecta</taxon>
        <taxon>Pterygota</taxon>
        <taxon>Neoptera</taxon>
        <taxon>Paraneoptera</taxon>
        <taxon>Hemiptera</taxon>
        <taxon>Sternorrhyncha</taxon>
        <taxon>Aleyrodoidea</taxon>
        <taxon>Aleyrodidae</taxon>
        <taxon>Aleyrodinae</taxon>
        <taxon>Bemisia</taxon>
    </lineage>
</organism>
<dbReference type="Proteomes" id="UP001152759">
    <property type="component" value="Chromosome 4"/>
</dbReference>
<accession>A0A9P0A9G3</accession>